<feature type="transmembrane region" description="Helical" evidence="1">
    <location>
        <begin position="43"/>
        <end position="61"/>
    </location>
</feature>
<feature type="transmembrane region" description="Helical" evidence="1">
    <location>
        <begin position="103"/>
        <end position="131"/>
    </location>
</feature>
<gene>
    <name evidence="2" type="ORF">ACFFGH_25340</name>
</gene>
<feature type="transmembrane region" description="Helical" evidence="1">
    <location>
        <begin position="68"/>
        <end position="91"/>
    </location>
</feature>
<evidence type="ECO:0000313" key="3">
    <source>
        <dbReference type="Proteomes" id="UP001589896"/>
    </source>
</evidence>
<evidence type="ECO:0000313" key="2">
    <source>
        <dbReference type="EMBL" id="MFC0681167.1"/>
    </source>
</evidence>
<keyword evidence="3" id="KW-1185">Reference proteome</keyword>
<keyword evidence="1" id="KW-0472">Membrane</keyword>
<evidence type="ECO:0000256" key="1">
    <source>
        <dbReference type="SAM" id="Phobius"/>
    </source>
</evidence>
<organism evidence="2 3">
    <name type="scientific">Lysobacter korlensis</name>
    <dbReference type="NCBI Taxonomy" id="553636"/>
    <lineage>
        <taxon>Bacteria</taxon>
        <taxon>Pseudomonadati</taxon>
        <taxon>Pseudomonadota</taxon>
        <taxon>Gammaproteobacteria</taxon>
        <taxon>Lysobacterales</taxon>
        <taxon>Lysobacteraceae</taxon>
        <taxon>Lysobacter</taxon>
    </lineage>
</organism>
<name>A0ABV6RW07_9GAMM</name>
<comment type="caution">
    <text evidence="2">The sequence shown here is derived from an EMBL/GenBank/DDBJ whole genome shotgun (WGS) entry which is preliminary data.</text>
</comment>
<keyword evidence="1" id="KW-0812">Transmembrane</keyword>
<accession>A0ABV6RW07</accession>
<keyword evidence="1" id="KW-1133">Transmembrane helix</keyword>
<dbReference type="RefSeq" id="WP_386673535.1">
    <property type="nucleotide sequence ID" value="NZ_JBHLTG010000007.1"/>
</dbReference>
<protein>
    <submittedName>
        <fullName evidence="2">DUF6220 domain-containing protein</fullName>
    </submittedName>
</protein>
<dbReference type="InterPro" id="IPR046192">
    <property type="entry name" value="DUF6220"/>
</dbReference>
<dbReference type="EMBL" id="JBHLTG010000007">
    <property type="protein sequence ID" value="MFC0681167.1"/>
    <property type="molecule type" value="Genomic_DNA"/>
</dbReference>
<dbReference type="Proteomes" id="UP001589896">
    <property type="component" value="Unassembled WGS sequence"/>
</dbReference>
<dbReference type="Pfam" id="PF19728">
    <property type="entry name" value="DUF6220"/>
    <property type="match status" value="1"/>
</dbReference>
<proteinExistence type="predicted"/>
<reference evidence="2 3" key="1">
    <citation type="submission" date="2024-09" db="EMBL/GenBank/DDBJ databases">
        <authorList>
            <person name="Sun Q."/>
            <person name="Mori K."/>
        </authorList>
    </citation>
    <scope>NUCLEOTIDE SEQUENCE [LARGE SCALE GENOMIC DNA]</scope>
    <source>
        <strain evidence="2 3">KCTC 23076</strain>
    </source>
</reference>
<dbReference type="PROSITE" id="PS51257">
    <property type="entry name" value="PROKAR_LIPOPROTEIN"/>
    <property type="match status" value="1"/>
</dbReference>
<sequence>MRKAFAIISLLLVLSCVLQFYFAAMGVFSKPEDELFTIHGMNGAIFVRLLALLVLVFAALAKAGKRAVWLSAIAFVLVLFQTVLFILTGVIFGTGPESDTVPIGATILLSVHGLNGVVITLLGIAVLAIAWRLGFPRRGAGATAEGARTATPVQ</sequence>